<accession>A0A0F9A0Y1</accession>
<reference evidence="1" key="1">
    <citation type="journal article" date="2015" name="Nature">
        <title>Complex archaea that bridge the gap between prokaryotes and eukaryotes.</title>
        <authorList>
            <person name="Spang A."/>
            <person name="Saw J.H."/>
            <person name="Jorgensen S.L."/>
            <person name="Zaremba-Niedzwiedzka K."/>
            <person name="Martijn J."/>
            <person name="Lind A.E."/>
            <person name="van Eijk R."/>
            <person name="Schleper C."/>
            <person name="Guy L."/>
            <person name="Ettema T.J."/>
        </authorList>
    </citation>
    <scope>NUCLEOTIDE SEQUENCE</scope>
</reference>
<evidence type="ECO:0000313" key="1">
    <source>
        <dbReference type="EMBL" id="KKK91735.1"/>
    </source>
</evidence>
<feature type="non-terminal residue" evidence="1">
    <location>
        <position position="1"/>
    </location>
</feature>
<name>A0A0F9A0Y1_9ZZZZ</name>
<organism evidence="1">
    <name type="scientific">marine sediment metagenome</name>
    <dbReference type="NCBI Taxonomy" id="412755"/>
    <lineage>
        <taxon>unclassified sequences</taxon>
        <taxon>metagenomes</taxon>
        <taxon>ecological metagenomes</taxon>
    </lineage>
</organism>
<comment type="caution">
    <text evidence="1">The sequence shown here is derived from an EMBL/GenBank/DDBJ whole genome shotgun (WGS) entry which is preliminary data.</text>
</comment>
<proteinExistence type="predicted"/>
<protein>
    <submittedName>
        <fullName evidence="1">Uncharacterized protein</fullName>
    </submittedName>
</protein>
<gene>
    <name evidence="1" type="ORF">LCGC14_2709950</name>
</gene>
<sequence>RSYIVELDVTNKTQQVKMRFRESELQKV</sequence>
<dbReference type="EMBL" id="LAZR01048521">
    <property type="protein sequence ID" value="KKK91735.1"/>
    <property type="molecule type" value="Genomic_DNA"/>
</dbReference>
<dbReference type="AlphaFoldDB" id="A0A0F9A0Y1"/>